<keyword evidence="1" id="KW-0732">Signal</keyword>
<dbReference type="EMBL" id="HBGL01007683">
    <property type="protein sequence ID" value="CAD9296495.1"/>
    <property type="molecule type" value="Transcribed_RNA"/>
</dbReference>
<name>A0A7S1VDN8_9EUKA</name>
<feature type="chain" id="PRO_5031513278" evidence="1">
    <location>
        <begin position="17"/>
        <end position="245"/>
    </location>
</feature>
<gene>
    <name evidence="2" type="ORF">SSP0437_LOCUS5949</name>
</gene>
<sequence>MISALFLVSSLQLSQAMDVMTSMNMLCNAMPFMTACLIRDVCEGEHGEHETEVEGDAALTVCDMREQFAFTCTKDTGMSGMMGCANYTTLCGSGNCSTGALDGAPVSMMALDDAMALCSDAAELDECSMCVEGESSNCNTLHVLGASCGASHEVANGEHCGAWRSWCCGADGGSSDEDHDDHDHDHDHDHKRAETFTEHNHALHDLCFPTLGHEEAEEFCTQLTGGGASLALSSALALIALAAAQ</sequence>
<feature type="signal peptide" evidence="1">
    <location>
        <begin position="1"/>
        <end position="16"/>
    </location>
</feature>
<protein>
    <submittedName>
        <fullName evidence="2">Uncharacterized protein</fullName>
    </submittedName>
</protein>
<accession>A0A7S1VDN8</accession>
<organism evidence="2">
    <name type="scientific">Sexangularia sp. CB-2014</name>
    <dbReference type="NCBI Taxonomy" id="1486929"/>
    <lineage>
        <taxon>Eukaryota</taxon>
        <taxon>Amoebozoa</taxon>
        <taxon>Tubulinea</taxon>
        <taxon>Elardia</taxon>
        <taxon>Arcellinida</taxon>
        <taxon>Arcellinida incertae sedis</taxon>
        <taxon>Sexangularia</taxon>
    </lineage>
</organism>
<dbReference type="AlphaFoldDB" id="A0A7S1VDN8"/>
<reference evidence="2" key="1">
    <citation type="submission" date="2021-01" db="EMBL/GenBank/DDBJ databases">
        <authorList>
            <person name="Corre E."/>
            <person name="Pelletier E."/>
            <person name="Niang G."/>
            <person name="Scheremetjew M."/>
            <person name="Finn R."/>
            <person name="Kale V."/>
            <person name="Holt S."/>
            <person name="Cochrane G."/>
            <person name="Meng A."/>
            <person name="Brown T."/>
            <person name="Cohen L."/>
        </authorList>
    </citation>
    <scope>NUCLEOTIDE SEQUENCE</scope>
    <source>
        <strain evidence="2">ATCC 50979</strain>
    </source>
</reference>
<evidence type="ECO:0000256" key="1">
    <source>
        <dbReference type="SAM" id="SignalP"/>
    </source>
</evidence>
<proteinExistence type="predicted"/>
<evidence type="ECO:0000313" key="2">
    <source>
        <dbReference type="EMBL" id="CAD9296495.1"/>
    </source>
</evidence>